<name>A0ABD3R235_9STRA</name>
<accession>A0ABD3R235</accession>
<proteinExistence type="predicted"/>
<dbReference type="EMBL" id="JALLPB020000615">
    <property type="protein sequence ID" value="KAL3807570.1"/>
    <property type="molecule type" value="Genomic_DNA"/>
</dbReference>
<organism evidence="1 3">
    <name type="scientific">Cyclostephanos tholiformis</name>
    <dbReference type="NCBI Taxonomy" id="382380"/>
    <lineage>
        <taxon>Eukaryota</taxon>
        <taxon>Sar</taxon>
        <taxon>Stramenopiles</taxon>
        <taxon>Ochrophyta</taxon>
        <taxon>Bacillariophyta</taxon>
        <taxon>Coscinodiscophyceae</taxon>
        <taxon>Thalassiosirophycidae</taxon>
        <taxon>Stephanodiscales</taxon>
        <taxon>Stephanodiscaceae</taxon>
        <taxon>Cyclostephanos</taxon>
    </lineage>
</organism>
<dbReference type="EMBL" id="JALLPB020000859">
    <property type="protein sequence ID" value="KAL3806212.1"/>
    <property type="molecule type" value="Genomic_DNA"/>
</dbReference>
<evidence type="ECO:0000313" key="3">
    <source>
        <dbReference type="Proteomes" id="UP001530377"/>
    </source>
</evidence>
<reference evidence="1 3" key="1">
    <citation type="submission" date="2024-10" db="EMBL/GenBank/DDBJ databases">
        <title>Updated reference genomes for cyclostephanoid diatoms.</title>
        <authorList>
            <person name="Roberts W.R."/>
            <person name="Alverson A.J."/>
        </authorList>
    </citation>
    <scope>NUCLEOTIDE SEQUENCE [LARGE SCALE GENOMIC DNA]</scope>
    <source>
        <strain evidence="1 3">AJA228-03</strain>
    </source>
</reference>
<keyword evidence="3" id="KW-1185">Reference proteome</keyword>
<dbReference type="SUPFAM" id="SSF55831">
    <property type="entry name" value="Thymidylate synthase/dCMP hydroxymethylase"/>
    <property type="match status" value="1"/>
</dbReference>
<protein>
    <submittedName>
        <fullName evidence="1">Uncharacterized protein</fullName>
    </submittedName>
</protein>
<dbReference type="InterPro" id="IPR036926">
    <property type="entry name" value="Thymidate_synth/dCMP_Mease_sf"/>
</dbReference>
<sequence>MPQGTDEVLSCRQVWEEMNALTAGGVIVRNFHRRISMNRGFLVETDLFPREALIAYSEYNLGQPVSDEQHYKYFSEHRGGLQGDYREGIQNKIANVIDCLTRFPLSKRAIITVPNDSNAPHTSDADAKCLREIHFYLDKDDDKKNVILNATVLMRAQAAEIFPKNIHFIGRLMEYITQQLAIKGLLTGSDYDADFSRDAVSVVEIGELFYLATTLVSVRW</sequence>
<evidence type="ECO:0000313" key="1">
    <source>
        <dbReference type="EMBL" id="KAL3806212.1"/>
    </source>
</evidence>
<dbReference type="Proteomes" id="UP001530377">
    <property type="component" value="Unassembled WGS sequence"/>
</dbReference>
<dbReference type="Gene3D" id="3.30.572.10">
    <property type="entry name" value="Thymidylate synthase/dCMP hydroxymethylase domain"/>
    <property type="match status" value="1"/>
</dbReference>
<dbReference type="AlphaFoldDB" id="A0ABD3R235"/>
<comment type="caution">
    <text evidence="1">The sequence shown here is derived from an EMBL/GenBank/DDBJ whole genome shotgun (WGS) entry which is preliminary data.</text>
</comment>
<evidence type="ECO:0000313" key="2">
    <source>
        <dbReference type="EMBL" id="KAL3807570.1"/>
    </source>
</evidence>
<gene>
    <name evidence="2" type="ORF">ACHAXA_000695</name>
    <name evidence="1" type="ORF">ACHAXA_008898</name>
</gene>